<accession>A0AAW1UWM2</accession>
<organism evidence="2 3">
    <name type="scientific">Henosepilachna vigintioctopunctata</name>
    <dbReference type="NCBI Taxonomy" id="420089"/>
    <lineage>
        <taxon>Eukaryota</taxon>
        <taxon>Metazoa</taxon>
        <taxon>Ecdysozoa</taxon>
        <taxon>Arthropoda</taxon>
        <taxon>Hexapoda</taxon>
        <taxon>Insecta</taxon>
        <taxon>Pterygota</taxon>
        <taxon>Neoptera</taxon>
        <taxon>Endopterygota</taxon>
        <taxon>Coleoptera</taxon>
        <taxon>Polyphaga</taxon>
        <taxon>Cucujiformia</taxon>
        <taxon>Coccinelloidea</taxon>
        <taxon>Coccinellidae</taxon>
        <taxon>Epilachninae</taxon>
        <taxon>Epilachnini</taxon>
        <taxon>Henosepilachna</taxon>
    </lineage>
</organism>
<dbReference type="AlphaFoldDB" id="A0AAW1UWM2"/>
<keyword evidence="3" id="KW-1185">Reference proteome</keyword>
<dbReference type="Proteomes" id="UP001431783">
    <property type="component" value="Unassembled WGS sequence"/>
</dbReference>
<gene>
    <name evidence="2" type="ORF">WA026_011001</name>
</gene>
<evidence type="ECO:0000256" key="1">
    <source>
        <dbReference type="SAM" id="MobiDB-lite"/>
    </source>
</evidence>
<feature type="region of interest" description="Disordered" evidence="1">
    <location>
        <begin position="292"/>
        <end position="318"/>
    </location>
</feature>
<proteinExistence type="predicted"/>
<feature type="compositionally biased region" description="Polar residues" evidence="1">
    <location>
        <begin position="7"/>
        <end position="42"/>
    </location>
</feature>
<evidence type="ECO:0000313" key="2">
    <source>
        <dbReference type="EMBL" id="KAK9885508.1"/>
    </source>
</evidence>
<evidence type="ECO:0000313" key="3">
    <source>
        <dbReference type="Proteomes" id="UP001431783"/>
    </source>
</evidence>
<feature type="region of interest" description="Disordered" evidence="1">
    <location>
        <begin position="1"/>
        <end position="67"/>
    </location>
</feature>
<dbReference type="EMBL" id="JARQZJ010000095">
    <property type="protein sequence ID" value="KAK9885508.1"/>
    <property type="molecule type" value="Genomic_DNA"/>
</dbReference>
<reference evidence="2 3" key="1">
    <citation type="submission" date="2023-03" db="EMBL/GenBank/DDBJ databases">
        <title>Genome insight into feeding habits of ladybird beetles.</title>
        <authorList>
            <person name="Li H.-S."/>
            <person name="Huang Y.-H."/>
            <person name="Pang H."/>
        </authorList>
    </citation>
    <scope>NUCLEOTIDE SEQUENCE [LARGE SCALE GENOMIC DNA]</scope>
    <source>
        <strain evidence="2">SYSU_2023b</strain>
        <tissue evidence="2">Whole body</tissue>
    </source>
</reference>
<sequence length="374" mass="43823">MSKQDSDDLISTESKYTRNTENYSENSLSQNTIKNQYSQTCEKSSDEETVTISSENQKEELKHEPSVCKDHKERNIKFSTTSENHRERKLSDRCVSLETIQEILFPIDEKLEQNPTFLSNRQNVSSLRNLNEYDSSDYSELTGSPYSYYHRNVYAMRLDCPKDNVRIKGGEEHFEMKHNVIKKNKNDSEEVIYNPLSQLEKLLEIYTSHKINEELQQDSSSDMSQDEFEFDVEPEIFVEMRRKSDKKSKNQSTPFLHSSSLPQKFYQNLCSERNIYDSENDDQITIKKVRKKTFSKKNSTQAHNSLVKDDSVKKASRCCHKRRKKTSATYFDDTSFKVTEIKQKNKSSAKNKNNKFRTTKTNKLNSVVKNIFNI</sequence>
<feature type="compositionally biased region" description="Basic and acidic residues" evidence="1">
    <location>
        <begin position="56"/>
        <end position="67"/>
    </location>
</feature>
<name>A0AAW1UWM2_9CUCU</name>
<comment type="caution">
    <text evidence="2">The sequence shown here is derived from an EMBL/GenBank/DDBJ whole genome shotgun (WGS) entry which is preliminary data.</text>
</comment>
<protein>
    <submittedName>
        <fullName evidence="2">Uncharacterized protein</fullName>
    </submittedName>
</protein>